<dbReference type="PROSITE" id="PS01229">
    <property type="entry name" value="COF_2"/>
    <property type="match status" value="1"/>
</dbReference>
<proteinExistence type="predicted"/>
<dbReference type="Gene3D" id="3.30.1240.10">
    <property type="match status" value="1"/>
</dbReference>
<dbReference type="Gene3D" id="3.40.50.1000">
    <property type="entry name" value="HAD superfamily/HAD-like"/>
    <property type="match status" value="1"/>
</dbReference>
<dbReference type="GO" id="GO:0005829">
    <property type="term" value="C:cytosol"/>
    <property type="evidence" value="ECO:0007669"/>
    <property type="project" value="TreeGrafter"/>
</dbReference>
<feature type="non-terminal residue" evidence="1">
    <location>
        <position position="192"/>
    </location>
</feature>
<dbReference type="GO" id="GO:0000287">
    <property type="term" value="F:magnesium ion binding"/>
    <property type="evidence" value="ECO:0007669"/>
    <property type="project" value="TreeGrafter"/>
</dbReference>
<reference evidence="1" key="1">
    <citation type="journal article" date="2013" name="Environ. Microbiol.">
        <title>Microbiota from the distal guts of lean and obese adolescents exhibit partial functional redundancy besides clear differences in community structure.</title>
        <authorList>
            <person name="Ferrer M."/>
            <person name="Ruiz A."/>
            <person name="Lanza F."/>
            <person name="Haange S.B."/>
            <person name="Oberbach A."/>
            <person name="Till H."/>
            <person name="Bargiela R."/>
            <person name="Campoy C."/>
            <person name="Segura M.T."/>
            <person name="Richter M."/>
            <person name="von Bergen M."/>
            <person name="Seifert J."/>
            <person name="Suarez A."/>
        </authorList>
    </citation>
    <scope>NUCLEOTIDE SEQUENCE</scope>
</reference>
<comment type="caution">
    <text evidence="1">The sequence shown here is derived from an EMBL/GenBank/DDBJ whole genome shotgun (WGS) entry which is preliminary data.</text>
</comment>
<gene>
    <name evidence="1" type="ORF">OBE_12515</name>
</gene>
<evidence type="ECO:0000313" key="1">
    <source>
        <dbReference type="EMBL" id="EKC53590.1"/>
    </source>
</evidence>
<protein>
    <submittedName>
        <fullName evidence="1">Cof-like hydrolase</fullName>
    </submittedName>
</protein>
<dbReference type="PANTHER" id="PTHR10000">
    <property type="entry name" value="PHOSPHOSERINE PHOSPHATASE"/>
    <property type="match status" value="1"/>
</dbReference>
<dbReference type="GO" id="GO:0016791">
    <property type="term" value="F:phosphatase activity"/>
    <property type="evidence" value="ECO:0007669"/>
    <property type="project" value="TreeGrafter"/>
</dbReference>
<organism evidence="1">
    <name type="scientific">human gut metagenome</name>
    <dbReference type="NCBI Taxonomy" id="408170"/>
    <lineage>
        <taxon>unclassified sequences</taxon>
        <taxon>metagenomes</taxon>
        <taxon>organismal metagenomes</taxon>
    </lineage>
</organism>
<dbReference type="InterPro" id="IPR023214">
    <property type="entry name" value="HAD_sf"/>
</dbReference>
<dbReference type="EMBL" id="AJWZ01008626">
    <property type="protein sequence ID" value="EKC53590.1"/>
    <property type="molecule type" value="Genomic_DNA"/>
</dbReference>
<dbReference type="PANTHER" id="PTHR10000:SF25">
    <property type="entry name" value="PHOSPHATASE YKRA-RELATED"/>
    <property type="match status" value="1"/>
</dbReference>
<feature type="non-terminal residue" evidence="1">
    <location>
        <position position="1"/>
    </location>
</feature>
<dbReference type="SUPFAM" id="SSF56784">
    <property type="entry name" value="HAD-like"/>
    <property type="match status" value="1"/>
</dbReference>
<dbReference type="Pfam" id="PF08282">
    <property type="entry name" value="Hydrolase_3"/>
    <property type="match status" value="1"/>
</dbReference>
<sequence>DLPFEFDGMVMMNGQYCRDKDGCFYAHPLPQEGLRELLPWLEKTDIAVSFVEADTAYMNRTNALCENFLKEIPQETIDPAQRCFTYPTYQLSAFLSSEQEPEFMAHVPGCRAVRWSEEFVDILPATGGKVNGLQETLNHLGLTRENSIAFGDGGNDTEMLAFAGIGVAMGNAWPDARAAADYITTDVDKDGI</sequence>
<name>K1SIM2_9ZZZZ</name>
<keyword evidence="1" id="KW-0378">Hydrolase</keyword>
<dbReference type="AlphaFoldDB" id="K1SIM2"/>
<accession>K1SIM2</accession>
<dbReference type="InterPro" id="IPR036412">
    <property type="entry name" value="HAD-like_sf"/>
</dbReference>